<dbReference type="KEGG" id="ery:CP97_02275"/>
<keyword evidence="3" id="KW-1185">Reference proteome</keyword>
<evidence type="ECO:0000313" key="3">
    <source>
        <dbReference type="Proteomes" id="UP000059113"/>
    </source>
</evidence>
<evidence type="ECO:0000313" key="2">
    <source>
        <dbReference type="EMBL" id="AKQ41125.1"/>
    </source>
</evidence>
<feature type="compositionally biased region" description="Basic and acidic residues" evidence="1">
    <location>
        <begin position="49"/>
        <end position="58"/>
    </location>
</feature>
<dbReference type="InterPro" id="IPR009579">
    <property type="entry name" value="DUF1192"/>
</dbReference>
<dbReference type="PROSITE" id="PS50890">
    <property type="entry name" value="PUA"/>
    <property type="match status" value="1"/>
</dbReference>
<accession>A0A0H4V9C7</accession>
<organism evidence="2 3">
    <name type="scientific">Aurantiacibacter atlanticus</name>
    <dbReference type="NCBI Taxonomy" id="1648404"/>
    <lineage>
        <taxon>Bacteria</taxon>
        <taxon>Pseudomonadati</taxon>
        <taxon>Pseudomonadota</taxon>
        <taxon>Alphaproteobacteria</taxon>
        <taxon>Sphingomonadales</taxon>
        <taxon>Erythrobacteraceae</taxon>
        <taxon>Aurantiacibacter</taxon>
    </lineage>
</organism>
<proteinExistence type="predicted"/>
<reference evidence="2 3" key="1">
    <citation type="journal article" date="2015" name="Int. J. Syst. Evol. Microbiol.">
        <title>Erythrobacter atlanticus sp. nov., a bacterium from ocean sediment able to degrade polycyclic aromatic hydrocarbons.</title>
        <authorList>
            <person name="Zhuang L."/>
            <person name="Liu Y."/>
            <person name="Wang L."/>
            <person name="Wang W."/>
            <person name="Shao Z."/>
        </authorList>
    </citation>
    <scope>NUCLEOTIDE SEQUENCE [LARGE SCALE GENOMIC DNA]</scope>
    <source>
        <strain evidence="3">s21-N3</strain>
    </source>
</reference>
<feature type="compositionally biased region" description="Basic and acidic residues" evidence="1">
    <location>
        <begin position="1"/>
        <end position="11"/>
    </location>
</feature>
<sequence>MEDDNLPRMRSDAANQLRAEPLDSYSQDELIGRIALLEAEIARVKAHHGKAEDHRRFADALFQPKDTK</sequence>
<feature type="region of interest" description="Disordered" evidence="1">
    <location>
        <begin position="47"/>
        <end position="68"/>
    </location>
</feature>
<reference evidence="3" key="2">
    <citation type="submission" date="2015-04" db="EMBL/GenBank/DDBJ databases">
        <title>The complete genome sequence of Erythrobacter sp. s21-N3.</title>
        <authorList>
            <person name="Zhuang L."/>
            <person name="Liu Y."/>
            <person name="Shao Z."/>
        </authorList>
    </citation>
    <scope>NUCLEOTIDE SEQUENCE [LARGE SCALE GENOMIC DNA]</scope>
    <source>
        <strain evidence="3">s21-N3</strain>
    </source>
</reference>
<evidence type="ECO:0008006" key="4">
    <source>
        <dbReference type="Google" id="ProtNLM"/>
    </source>
</evidence>
<dbReference type="EMBL" id="CP011310">
    <property type="protein sequence ID" value="AKQ41125.1"/>
    <property type="molecule type" value="Genomic_DNA"/>
</dbReference>
<protein>
    <recommendedName>
        <fullName evidence="4">DUF1192 domain-containing protein</fullName>
    </recommendedName>
</protein>
<dbReference type="RefSeq" id="WP_048884618.1">
    <property type="nucleotide sequence ID" value="NZ_CP011310.1"/>
</dbReference>
<dbReference type="PATRIC" id="fig|1648404.4.peg.484"/>
<name>A0A0H4V9C7_9SPHN</name>
<feature type="region of interest" description="Disordered" evidence="1">
    <location>
        <begin position="1"/>
        <end position="20"/>
    </location>
</feature>
<dbReference type="STRING" id="1648404.CP97_02275"/>
<dbReference type="Proteomes" id="UP000059113">
    <property type="component" value="Chromosome"/>
</dbReference>
<dbReference type="AlphaFoldDB" id="A0A0H4V9C7"/>
<gene>
    <name evidence="2" type="ORF">CP97_02275</name>
</gene>
<evidence type="ECO:0000256" key="1">
    <source>
        <dbReference type="SAM" id="MobiDB-lite"/>
    </source>
</evidence>
<dbReference type="Pfam" id="PF06698">
    <property type="entry name" value="DUF1192"/>
    <property type="match status" value="1"/>
</dbReference>
<dbReference type="OrthoDB" id="7173908at2"/>